<dbReference type="EMBL" id="JAMZMK010008013">
    <property type="protein sequence ID" value="KAI7742360.1"/>
    <property type="molecule type" value="Genomic_DNA"/>
</dbReference>
<name>A0AAD5GH23_AMBAR</name>
<evidence type="ECO:0000313" key="2">
    <source>
        <dbReference type="Proteomes" id="UP001206925"/>
    </source>
</evidence>
<keyword evidence="2" id="KW-1185">Reference proteome</keyword>
<proteinExistence type="predicted"/>
<gene>
    <name evidence="1" type="ORF">M8C21_018399</name>
</gene>
<comment type="caution">
    <text evidence="1">The sequence shown here is derived from an EMBL/GenBank/DDBJ whole genome shotgun (WGS) entry which is preliminary data.</text>
</comment>
<sequence>MEKVKSMAGEELVFHVSGSMTAPFTLPQNTTTSNPIKRDVQIRQRMFKDDCGIPPIARNREMHGERVGCACDGGSMEEDGGFKWRLKDVMWASVGVVGESVLGVTEKVGQENMVTLPLEEKTQDNIAHSKSSLLHPFAITIARKKYDHEYPWEP</sequence>
<accession>A0AAD5GH23</accession>
<dbReference type="Proteomes" id="UP001206925">
    <property type="component" value="Unassembled WGS sequence"/>
</dbReference>
<dbReference type="AlphaFoldDB" id="A0AAD5GH23"/>
<reference evidence="1" key="1">
    <citation type="submission" date="2022-06" db="EMBL/GenBank/DDBJ databases">
        <title>Uncovering the hologenomic basis of an extraordinary plant invasion.</title>
        <authorList>
            <person name="Bieker V.C."/>
            <person name="Martin M.D."/>
            <person name="Gilbert T."/>
            <person name="Hodgins K."/>
            <person name="Battlay P."/>
            <person name="Petersen B."/>
            <person name="Wilson J."/>
        </authorList>
    </citation>
    <scope>NUCLEOTIDE SEQUENCE</scope>
    <source>
        <strain evidence="1">AA19_3_7</strain>
        <tissue evidence="1">Leaf</tissue>
    </source>
</reference>
<evidence type="ECO:0000313" key="1">
    <source>
        <dbReference type="EMBL" id="KAI7742360.1"/>
    </source>
</evidence>
<organism evidence="1 2">
    <name type="scientific">Ambrosia artemisiifolia</name>
    <name type="common">Common ragweed</name>
    <dbReference type="NCBI Taxonomy" id="4212"/>
    <lineage>
        <taxon>Eukaryota</taxon>
        <taxon>Viridiplantae</taxon>
        <taxon>Streptophyta</taxon>
        <taxon>Embryophyta</taxon>
        <taxon>Tracheophyta</taxon>
        <taxon>Spermatophyta</taxon>
        <taxon>Magnoliopsida</taxon>
        <taxon>eudicotyledons</taxon>
        <taxon>Gunneridae</taxon>
        <taxon>Pentapetalae</taxon>
        <taxon>asterids</taxon>
        <taxon>campanulids</taxon>
        <taxon>Asterales</taxon>
        <taxon>Asteraceae</taxon>
        <taxon>Asteroideae</taxon>
        <taxon>Heliantheae alliance</taxon>
        <taxon>Heliantheae</taxon>
        <taxon>Ambrosia</taxon>
    </lineage>
</organism>
<protein>
    <submittedName>
        <fullName evidence="1">Uncharacterized protein</fullName>
    </submittedName>
</protein>